<dbReference type="Proteomes" id="UP000276407">
    <property type="component" value="Chromosome 2"/>
</dbReference>
<protein>
    <submittedName>
        <fullName evidence="2">Uncharacterized protein</fullName>
    </submittedName>
</protein>
<dbReference type="KEGG" id="lkm:EFP84_19770"/>
<gene>
    <name evidence="2" type="ORF">EFP84_19770</name>
</gene>
<reference evidence="2 3" key="1">
    <citation type="submission" date="2018-11" db="EMBL/GenBank/DDBJ databases">
        <title>Complete genome sequence of Leptospira kmetyi isolate LS 001/16 from soil sample associated with a leptospirosis patient in Kelantan.</title>
        <authorList>
            <person name="Muhammad Yusoff F."/>
            <person name="Muhammad Yusoff S."/>
            <person name="Ahmad M.N."/>
            <person name="Yusof N.Y."/>
            <person name="Aziah I."/>
        </authorList>
    </citation>
    <scope>NUCLEOTIDE SEQUENCE [LARGE SCALE GENOMIC DNA]</scope>
    <source>
        <strain evidence="2 3">LS 001/16</strain>
    </source>
</reference>
<proteinExistence type="predicted"/>
<evidence type="ECO:0000313" key="3">
    <source>
        <dbReference type="Proteomes" id="UP000276407"/>
    </source>
</evidence>
<accession>A0AAD0XSJ7</accession>
<name>A0AAD0XSJ7_9LEPT</name>
<organism evidence="2 3">
    <name type="scientific">Leptospira kmetyi</name>
    <dbReference type="NCBI Taxonomy" id="408139"/>
    <lineage>
        <taxon>Bacteria</taxon>
        <taxon>Pseudomonadati</taxon>
        <taxon>Spirochaetota</taxon>
        <taxon>Spirochaetia</taxon>
        <taxon>Leptospirales</taxon>
        <taxon>Leptospiraceae</taxon>
        <taxon>Leptospira</taxon>
    </lineage>
</organism>
<dbReference type="EMBL" id="CP033615">
    <property type="protein sequence ID" value="AYV57866.1"/>
    <property type="molecule type" value="Genomic_DNA"/>
</dbReference>
<evidence type="ECO:0000313" key="2">
    <source>
        <dbReference type="EMBL" id="AYV57866.1"/>
    </source>
</evidence>
<feature type="region of interest" description="Disordered" evidence="1">
    <location>
        <begin position="35"/>
        <end position="65"/>
    </location>
</feature>
<sequence length="65" mass="7163">MGTKVVFVRFFSERKGSGHSAFSGMDSSIPLFRLQNSREKPNPGTAKVVDSTDGKLTKRIGRNHP</sequence>
<evidence type="ECO:0000256" key="1">
    <source>
        <dbReference type="SAM" id="MobiDB-lite"/>
    </source>
</evidence>
<dbReference type="AlphaFoldDB" id="A0AAD0XSJ7"/>